<accession>A0A1W1D4I1</accession>
<dbReference type="PROSITE" id="PS51385">
    <property type="entry name" value="YJEF_N"/>
    <property type="match status" value="1"/>
</dbReference>
<dbReference type="Pfam" id="PF03853">
    <property type="entry name" value="YjeF_N"/>
    <property type="match status" value="1"/>
</dbReference>
<keyword evidence="15" id="KW-0456">Lyase</keyword>
<evidence type="ECO:0000256" key="6">
    <source>
        <dbReference type="ARBA" id="ARBA00012228"/>
    </source>
</evidence>
<dbReference type="EC" id="5.1.99.6" evidence="6"/>
<evidence type="ECO:0000256" key="11">
    <source>
        <dbReference type="ARBA" id="ARBA00022857"/>
    </source>
</evidence>
<reference evidence="23" key="1">
    <citation type="submission" date="2016-10" db="EMBL/GenBank/DDBJ databases">
        <authorList>
            <person name="de Groot N.N."/>
        </authorList>
    </citation>
    <scope>NUCLEOTIDE SEQUENCE</scope>
</reference>
<dbReference type="GO" id="GO:0052855">
    <property type="term" value="F:ADP-dependent NAD(P)H-hydrate dehydratase activity"/>
    <property type="evidence" value="ECO:0007669"/>
    <property type="project" value="UniProtKB-EC"/>
</dbReference>
<evidence type="ECO:0000256" key="2">
    <source>
        <dbReference type="ARBA" id="ARBA00000909"/>
    </source>
</evidence>
<feature type="domain" description="YjeF C-terminal" evidence="21">
    <location>
        <begin position="201"/>
        <end position="453"/>
    </location>
</feature>
<sequence>MQKIFQEVTSLDKRCYEKFHLTEDILMEHAANGMAQYIQKKFPKKSKVIIVVGSGNNGADGLALARLLHKEYKVKIFPLKEAKSPMALLQKQRCDTLGIQTISTLQKCDVLVDALVGTGFQGKFDDTISKTIQQINTLKAFKIACDVPSGYKIFANVTLTMGALKRDMFLDKHKEYVGKIKVINLGVTRKVYETQTNWYLLDQKDLKLPYRTQKDTHKGTYGHLALLSGEKSGATILSGLSALKFGAGLVTLITQSKEPSIPPILMQSHTLPKTTSALAVGMGLGKNQPFLQDFLANDYPLVIDADLFYQDIIQTLLQRKNVIITPHPKEFVSLLKIINLADITIQTLQENRFDYVELFCKTYPNVTLLLKGANVIIGQKEQFFINPHGTSALAKGGSGDVLSGLIGSLLAQGYSPLQSAINASLTHTKLAKKCKQNNFSLTPDNLILQLESL</sequence>
<comment type="catalytic activity">
    <reaction evidence="2">
        <text>(6R)-NADPHX = (6S)-NADPHX</text>
        <dbReference type="Rhea" id="RHEA:32227"/>
        <dbReference type="ChEBI" id="CHEBI:64076"/>
        <dbReference type="ChEBI" id="CHEBI:64077"/>
        <dbReference type="EC" id="5.1.99.6"/>
    </reaction>
</comment>
<evidence type="ECO:0000256" key="20">
    <source>
        <dbReference type="ARBA" id="ARBA00049209"/>
    </source>
</evidence>
<dbReference type="Pfam" id="PF01256">
    <property type="entry name" value="Carb_kinase"/>
    <property type="match status" value="1"/>
</dbReference>
<keyword evidence="14" id="KW-0413">Isomerase</keyword>
<dbReference type="Gene3D" id="3.40.50.10260">
    <property type="entry name" value="YjeF N-terminal domain"/>
    <property type="match status" value="1"/>
</dbReference>
<dbReference type="EC" id="4.2.1.136" evidence="7"/>
<keyword evidence="12" id="KW-0630">Potassium</keyword>
<keyword evidence="8" id="KW-0479">Metal-binding</keyword>
<comment type="catalytic activity">
    <reaction evidence="1">
        <text>(6R)-NADHX = (6S)-NADHX</text>
        <dbReference type="Rhea" id="RHEA:32215"/>
        <dbReference type="ChEBI" id="CHEBI:64074"/>
        <dbReference type="ChEBI" id="CHEBI:64075"/>
        <dbReference type="EC" id="5.1.99.6"/>
    </reaction>
</comment>
<keyword evidence="13" id="KW-0520">NAD</keyword>
<dbReference type="InterPro" id="IPR004443">
    <property type="entry name" value="YjeF_N_dom"/>
</dbReference>
<evidence type="ECO:0000256" key="15">
    <source>
        <dbReference type="ARBA" id="ARBA00023239"/>
    </source>
</evidence>
<name>A0A1W1D4I1_9ZZZZ</name>
<dbReference type="GO" id="GO:0005524">
    <property type="term" value="F:ATP binding"/>
    <property type="evidence" value="ECO:0007669"/>
    <property type="project" value="UniProtKB-KW"/>
</dbReference>
<comment type="catalytic activity">
    <reaction evidence="20">
        <text>(6S)-NADPHX + ADP = AMP + phosphate + NADPH + H(+)</text>
        <dbReference type="Rhea" id="RHEA:32235"/>
        <dbReference type="ChEBI" id="CHEBI:15378"/>
        <dbReference type="ChEBI" id="CHEBI:43474"/>
        <dbReference type="ChEBI" id="CHEBI:57783"/>
        <dbReference type="ChEBI" id="CHEBI:64076"/>
        <dbReference type="ChEBI" id="CHEBI:456215"/>
        <dbReference type="ChEBI" id="CHEBI:456216"/>
        <dbReference type="EC" id="4.2.1.136"/>
    </reaction>
</comment>
<comment type="catalytic activity">
    <reaction evidence="19">
        <text>(6S)-NADHX + ADP = AMP + phosphate + NADH + H(+)</text>
        <dbReference type="Rhea" id="RHEA:32223"/>
        <dbReference type="ChEBI" id="CHEBI:15378"/>
        <dbReference type="ChEBI" id="CHEBI:43474"/>
        <dbReference type="ChEBI" id="CHEBI:57945"/>
        <dbReference type="ChEBI" id="CHEBI:64074"/>
        <dbReference type="ChEBI" id="CHEBI:456215"/>
        <dbReference type="ChEBI" id="CHEBI:456216"/>
        <dbReference type="EC" id="4.2.1.136"/>
    </reaction>
</comment>
<dbReference type="SUPFAM" id="SSF53613">
    <property type="entry name" value="Ribokinase-like"/>
    <property type="match status" value="1"/>
</dbReference>
<dbReference type="InterPro" id="IPR036652">
    <property type="entry name" value="YjeF_N_dom_sf"/>
</dbReference>
<evidence type="ECO:0000256" key="18">
    <source>
        <dbReference type="ARBA" id="ARBA00032624"/>
    </source>
</evidence>
<evidence type="ECO:0000259" key="22">
    <source>
        <dbReference type="PROSITE" id="PS51385"/>
    </source>
</evidence>
<evidence type="ECO:0000256" key="1">
    <source>
        <dbReference type="ARBA" id="ARBA00000013"/>
    </source>
</evidence>
<evidence type="ECO:0000256" key="16">
    <source>
        <dbReference type="ARBA" id="ARBA00023268"/>
    </source>
</evidence>
<dbReference type="PANTHER" id="PTHR12592">
    <property type="entry name" value="ATP-DEPENDENT (S)-NAD(P)H-HYDRATE DEHYDRATASE FAMILY MEMBER"/>
    <property type="match status" value="1"/>
</dbReference>
<organism evidence="23">
    <name type="scientific">hydrothermal vent metagenome</name>
    <dbReference type="NCBI Taxonomy" id="652676"/>
    <lineage>
        <taxon>unclassified sequences</taxon>
        <taxon>metagenomes</taxon>
        <taxon>ecological metagenomes</taxon>
    </lineage>
</organism>
<dbReference type="SUPFAM" id="SSF64153">
    <property type="entry name" value="YjeF N-terminal domain-like"/>
    <property type="match status" value="1"/>
</dbReference>
<dbReference type="PANTHER" id="PTHR12592:SF0">
    <property type="entry name" value="ATP-DEPENDENT (S)-NAD(P)H-HYDRATE DEHYDRATASE"/>
    <property type="match status" value="1"/>
</dbReference>
<keyword evidence="10" id="KW-0067">ATP-binding</keyword>
<dbReference type="PROSITE" id="PS01050">
    <property type="entry name" value="YJEF_C_2"/>
    <property type="match status" value="1"/>
</dbReference>
<dbReference type="InterPro" id="IPR017953">
    <property type="entry name" value="Carbohydrate_kinase_pred_CS"/>
</dbReference>
<dbReference type="Gene3D" id="3.40.1190.20">
    <property type="match status" value="1"/>
</dbReference>
<dbReference type="HAMAP" id="MF_01965">
    <property type="entry name" value="NADHX_dehydratase"/>
    <property type="match status" value="1"/>
</dbReference>
<evidence type="ECO:0000256" key="14">
    <source>
        <dbReference type="ARBA" id="ARBA00023235"/>
    </source>
</evidence>
<dbReference type="GO" id="GO:0046872">
    <property type="term" value="F:metal ion binding"/>
    <property type="evidence" value="ECO:0007669"/>
    <property type="project" value="UniProtKB-KW"/>
</dbReference>
<evidence type="ECO:0000256" key="7">
    <source>
        <dbReference type="ARBA" id="ARBA00013129"/>
    </source>
</evidence>
<evidence type="ECO:0000256" key="8">
    <source>
        <dbReference type="ARBA" id="ARBA00022723"/>
    </source>
</evidence>
<evidence type="ECO:0000256" key="3">
    <source>
        <dbReference type="ARBA" id="ARBA00001958"/>
    </source>
</evidence>
<evidence type="ECO:0000259" key="21">
    <source>
        <dbReference type="PROSITE" id="PS51383"/>
    </source>
</evidence>
<protein>
    <recommendedName>
        <fullName evidence="18">Nicotinamide nucleotide repair protein</fullName>
        <ecNumber evidence="7">4.2.1.136</ecNumber>
        <ecNumber evidence="6">5.1.99.6</ecNumber>
    </recommendedName>
</protein>
<keyword evidence="11" id="KW-0521">NADP</keyword>
<keyword evidence="9" id="KW-0547">Nucleotide-binding</keyword>
<evidence type="ECO:0000256" key="10">
    <source>
        <dbReference type="ARBA" id="ARBA00022840"/>
    </source>
</evidence>
<dbReference type="CDD" id="cd01171">
    <property type="entry name" value="YXKO-related"/>
    <property type="match status" value="1"/>
</dbReference>
<dbReference type="InterPro" id="IPR000631">
    <property type="entry name" value="CARKD"/>
</dbReference>
<evidence type="ECO:0000256" key="19">
    <source>
        <dbReference type="ARBA" id="ARBA00048238"/>
    </source>
</evidence>
<dbReference type="GO" id="GO:0110051">
    <property type="term" value="P:metabolite repair"/>
    <property type="evidence" value="ECO:0007669"/>
    <property type="project" value="TreeGrafter"/>
</dbReference>
<evidence type="ECO:0000256" key="9">
    <source>
        <dbReference type="ARBA" id="ARBA00022741"/>
    </source>
</evidence>
<dbReference type="NCBIfam" id="TIGR00197">
    <property type="entry name" value="yjeF_nterm"/>
    <property type="match status" value="1"/>
</dbReference>
<dbReference type="InterPro" id="IPR029056">
    <property type="entry name" value="Ribokinase-like"/>
</dbReference>
<evidence type="ECO:0000256" key="4">
    <source>
        <dbReference type="ARBA" id="ARBA00006001"/>
    </source>
</evidence>
<gene>
    <name evidence="23" type="ORF">MNB_SM-3-346</name>
</gene>
<dbReference type="NCBIfam" id="TIGR00196">
    <property type="entry name" value="yjeF_cterm"/>
    <property type="match status" value="1"/>
</dbReference>
<dbReference type="AlphaFoldDB" id="A0A1W1D4I1"/>
<evidence type="ECO:0000313" key="23">
    <source>
        <dbReference type="EMBL" id="SFV75326.1"/>
    </source>
</evidence>
<evidence type="ECO:0000256" key="5">
    <source>
        <dbReference type="ARBA" id="ARBA00009524"/>
    </source>
</evidence>
<feature type="domain" description="YjeF N-terminal" evidence="22">
    <location>
        <begin position="8"/>
        <end position="193"/>
    </location>
</feature>
<comment type="function">
    <text evidence="17">Bifunctional enzyme that catalyzes the epimerization of the S- and R-forms of NAD(P)HX and the dehydration of the S-form of NAD(P)HX at the expense of ADP, which is converted to AMP. This allows the repair of both epimers of NAD(P)HX, a damaged form of NAD(P)H that is a result of enzymatic or heat-dependent hydration.</text>
</comment>
<dbReference type="InterPro" id="IPR030677">
    <property type="entry name" value="Nnr"/>
</dbReference>
<dbReference type="GO" id="GO:0052856">
    <property type="term" value="F:NAD(P)HX epimerase activity"/>
    <property type="evidence" value="ECO:0007669"/>
    <property type="project" value="UniProtKB-EC"/>
</dbReference>
<proteinExistence type="inferred from homology"/>
<comment type="cofactor">
    <cofactor evidence="3">
        <name>K(+)</name>
        <dbReference type="ChEBI" id="CHEBI:29103"/>
    </cofactor>
</comment>
<comment type="similarity">
    <text evidence="5">In the C-terminal section; belongs to the NnrD/CARKD family.</text>
</comment>
<evidence type="ECO:0000256" key="13">
    <source>
        <dbReference type="ARBA" id="ARBA00023027"/>
    </source>
</evidence>
<dbReference type="PIRSF" id="PIRSF017184">
    <property type="entry name" value="Nnr"/>
    <property type="match status" value="1"/>
</dbReference>
<dbReference type="PROSITE" id="PS51383">
    <property type="entry name" value="YJEF_C_3"/>
    <property type="match status" value="1"/>
</dbReference>
<dbReference type="EMBL" id="FPHP01000028">
    <property type="protein sequence ID" value="SFV75326.1"/>
    <property type="molecule type" value="Genomic_DNA"/>
</dbReference>
<evidence type="ECO:0000256" key="12">
    <source>
        <dbReference type="ARBA" id="ARBA00022958"/>
    </source>
</evidence>
<evidence type="ECO:0000256" key="17">
    <source>
        <dbReference type="ARBA" id="ARBA00025153"/>
    </source>
</evidence>
<keyword evidence="16" id="KW-0511">Multifunctional enzyme</keyword>
<comment type="similarity">
    <text evidence="4">In the N-terminal section; belongs to the NnrE/AIBP family.</text>
</comment>